<comment type="function">
    <text evidence="8">Cytochromes P450 are a group of heme-thiolate monooxygenases. They oxidize a variety of structurally unrelated compounds, including steroids, fatty acids, and xenobiotics.</text>
</comment>
<dbReference type="AlphaFoldDB" id="A0AAV4B8S5"/>
<comment type="cofactor">
    <cofactor evidence="1 9">
        <name>heme</name>
        <dbReference type="ChEBI" id="CHEBI:30413"/>
    </cofactor>
</comment>
<evidence type="ECO:0000256" key="1">
    <source>
        <dbReference type="ARBA" id="ARBA00001971"/>
    </source>
</evidence>
<evidence type="ECO:0000256" key="8">
    <source>
        <dbReference type="ARBA" id="ARBA00043906"/>
    </source>
</evidence>
<keyword evidence="6 9" id="KW-0408">Iron</keyword>
<dbReference type="PROSITE" id="PS00086">
    <property type="entry name" value="CYTOCHROME_P450"/>
    <property type="match status" value="1"/>
</dbReference>
<dbReference type="SUPFAM" id="SSF48264">
    <property type="entry name" value="Cytochrome P450"/>
    <property type="match status" value="1"/>
</dbReference>
<sequence length="238" mass="26934">MASQKYADFLQLLIKAEASDSDDIIGDKKLTTEEIAAQGIIFIIAGYETTSSTLQFLFYELSRNQDVQDRLVSEIESVLKEDEEPDYDACKRFKYMEAVINETLRIYPPVHLLTRRAVVDTTLAGRPVPAGTAILFPTANIGRDPEFFPEPDIFKPERFFDEPRNTIDPVTFLPFGYGPRQCIGLRLAMMEMKIALVHILRKVRVIGATPKTLELEDYTGVLVPKVPVQLHLQAVNRT</sequence>
<evidence type="ECO:0000256" key="9">
    <source>
        <dbReference type="PIRSR" id="PIRSR602401-1"/>
    </source>
</evidence>
<reference evidence="11 12" key="1">
    <citation type="journal article" date="2021" name="Elife">
        <title>Chloroplast acquisition without the gene transfer in kleptoplastic sea slugs, Plakobranchus ocellatus.</title>
        <authorList>
            <person name="Maeda T."/>
            <person name="Takahashi S."/>
            <person name="Yoshida T."/>
            <person name="Shimamura S."/>
            <person name="Takaki Y."/>
            <person name="Nagai Y."/>
            <person name="Toyoda A."/>
            <person name="Suzuki Y."/>
            <person name="Arimoto A."/>
            <person name="Ishii H."/>
            <person name="Satoh N."/>
            <person name="Nishiyama T."/>
            <person name="Hasebe M."/>
            <person name="Maruyama T."/>
            <person name="Minagawa J."/>
            <person name="Obokata J."/>
            <person name="Shigenobu S."/>
        </authorList>
    </citation>
    <scope>NUCLEOTIDE SEQUENCE [LARGE SCALE GENOMIC DNA]</scope>
</reference>
<dbReference type="PANTHER" id="PTHR24302">
    <property type="entry name" value="CYTOCHROME P450 FAMILY 3"/>
    <property type="match status" value="1"/>
</dbReference>
<gene>
    <name evidence="11" type="ORF">PoB_004203200</name>
</gene>
<dbReference type="GO" id="GO:0020037">
    <property type="term" value="F:heme binding"/>
    <property type="evidence" value="ECO:0007669"/>
    <property type="project" value="InterPro"/>
</dbReference>
<dbReference type="PANTHER" id="PTHR24302:SF15">
    <property type="entry name" value="FATTY-ACID PEROXYGENASE"/>
    <property type="match status" value="1"/>
</dbReference>
<dbReference type="EMBL" id="BLXT01004610">
    <property type="protein sequence ID" value="GFO15527.1"/>
    <property type="molecule type" value="Genomic_DNA"/>
</dbReference>
<dbReference type="GO" id="GO:0008395">
    <property type="term" value="F:steroid hydroxylase activity"/>
    <property type="evidence" value="ECO:0007669"/>
    <property type="project" value="TreeGrafter"/>
</dbReference>
<evidence type="ECO:0000256" key="10">
    <source>
        <dbReference type="RuleBase" id="RU000461"/>
    </source>
</evidence>
<dbReference type="Pfam" id="PF00067">
    <property type="entry name" value="p450"/>
    <property type="match status" value="1"/>
</dbReference>
<protein>
    <submittedName>
        <fullName evidence="11">Cytochrome p450</fullName>
    </submittedName>
</protein>
<keyword evidence="4 9" id="KW-0479">Metal-binding</keyword>
<dbReference type="FunFam" id="1.10.630.10:FF:000182">
    <property type="entry name" value="Cytochrome P450 3A4"/>
    <property type="match status" value="1"/>
</dbReference>
<comment type="similarity">
    <text evidence="2 10">Belongs to the cytochrome P450 family.</text>
</comment>
<dbReference type="InterPro" id="IPR036396">
    <property type="entry name" value="Cyt_P450_sf"/>
</dbReference>
<keyword evidence="5 10" id="KW-0560">Oxidoreductase</keyword>
<evidence type="ECO:0000256" key="4">
    <source>
        <dbReference type="ARBA" id="ARBA00022723"/>
    </source>
</evidence>
<evidence type="ECO:0000313" key="12">
    <source>
        <dbReference type="Proteomes" id="UP000735302"/>
    </source>
</evidence>
<evidence type="ECO:0000256" key="6">
    <source>
        <dbReference type="ARBA" id="ARBA00023004"/>
    </source>
</evidence>
<dbReference type="Proteomes" id="UP000735302">
    <property type="component" value="Unassembled WGS sequence"/>
</dbReference>
<feature type="binding site" description="axial binding residue" evidence="9">
    <location>
        <position position="182"/>
    </location>
    <ligand>
        <name>heme</name>
        <dbReference type="ChEBI" id="CHEBI:30413"/>
    </ligand>
    <ligandPart>
        <name>Fe</name>
        <dbReference type="ChEBI" id="CHEBI:18248"/>
    </ligandPart>
</feature>
<dbReference type="InterPro" id="IPR017972">
    <property type="entry name" value="Cyt_P450_CS"/>
</dbReference>
<dbReference type="PRINTS" id="PR00463">
    <property type="entry name" value="EP450I"/>
</dbReference>
<proteinExistence type="inferred from homology"/>
<name>A0AAV4B8S5_9GAST</name>
<evidence type="ECO:0000256" key="7">
    <source>
        <dbReference type="ARBA" id="ARBA00023033"/>
    </source>
</evidence>
<keyword evidence="12" id="KW-1185">Reference proteome</keyword>
<evidence type="ECO:0000256" key="3">
    <source>
        <dbReference type="ARBA" id="ARBA00022617"/>
    </source>
</evidence>
<dbReference type="InterPro" id="IPR050705">
    <property type="entry name" value="Cytochrome_P450_3A"/>
</dbReference>
<dbReference type="Gene3D" id="1.10.630.10">
    <property type="entry name" value="Cytochrome P450"/>
    <property type="match status" value="1"/>
</dbReference>
<dbReference type="InterPro" id="IPR001128">
    <property type="entry name" value="Cyt_P450"/>
</dbReference>
<accession>A0AAV4B8S5</accession>
<evidence type="ECO:0000256" key="2">
    <source>
        <dbReference type="ARBA" id="ARBA00010617"/>
    </source>
</evidence>
<keyword evidence="3 9" id="KW-0349">Heme</keyword>
<comment type="caution">
    <text evidence="11">The sequence shown here is derived from an EMBL/GenBank/DDBJ whole genome shotgun (WGS) entry which is preliminary data.</text>
</comment>
<dbReference type="GO" id="GO:0005506">
    <property type="term" value="F:iron ion binding"/>
    <property type="evidence" value="ECO:0007669"/>
    <property type="project" value="InterPro"/>
</dbReference>
<organism evidence="11 12">
    <name type="scientific">Plakobranchus ocellatus</name>
    <dbReference type="NCBI Taxonomy" id="259542"/>
    <lineage>
        <taxon>Eukaryota</taxon>
        <taxon>Metazoa</taxon>
        <taxon>Spiralia</taxon>
        <taxon>Lophotrochozoa</taxon>
        <taxon>Mollusca</taxon>
        <taxon>Gastropoda</taxon>
        <taxon>Heterobranchia</taxon>
        <taxon>Euthyneura</taxon>
        <taxon>Panpulmonata</taxon>
        <taxon>Sacoglossa</taxon>
        <taxon>Placobranchoidea</taxon>
        <taxon>Plakobranchidae</taxon>
        <taxon>Plakobranchus</taxon>
    </lineage>
</organism>
<dbReference type="GO" id="GO:0016705">
    <property type="term" value="F:oxidoreductase activity, acting on paired donors, with incorporation or reduction of molecular oxygen"/>
    <property type="evidence" value="ECO:0007669"/>
    <property type="project" value="InterPro"/>
</dbReference>
<evidence type="ECO:0000256" key="5">
    <source>
        <dbReference type="ARBA" id="ARBA00023002"/>
    </source>
</evidence>
<dbReference type="InterPro" id="IPR002401">
    <property type="entry name" value="Cyt_P450_E_grp-I"/>
</dbReference>
<evidence type="ECO:0000313" key="11">
    <source>
        <dbReference type="EMBL" id="GFO15527.1"/>
    </source>
</evidence>
<keyword evidence="7 10" id="KW-0503">Monooxygenase</keyword>
<dbReference type="PRINTS" id="PR00385">
    <property type="entry name" value="P450"/>
</dbReference>